<evidence type="ECO:0000256" key="1">
    <source>
        <dbReference type="SAM" id="MobiDB-lite"/>
    </source>
</evidence>
<reference evidence="3" key="1">
    <citation type="submission" date="2016-10" db="EMBL/GenBank/DDBJ databases">
        <authorList>
            <person name="Varghese N."/>
            <person name="Submissions S."/>
        </authorList>
    </citation>
    <scope>NUCLEOTIDE SEQUENCE [LARGE SCALE GENOMIC DNA]</scope>
    <source>
        <strain evidence="3">DSM 20524</strain>
    </source>
</reference>
<protein>
    <submittedName>
        <fullName evidence="2">Uncharacterized protein</fullName>
    </submittedName>
</protein>
<dbReference type="AlphaFoldDB" id="A0A1H9UH85"/>
<gene>
    <name evidence="2" type="ORF">SAMN05661109_01791</name>
</gene>
<evidence type="ECO:0000313" key="3">
    <source>
        <dbReference type="Proteomes" id="UP000198929"/>
    </source>
</evidence>
<accession>A0A1H9UH85</accession>
<feature type="region of interest" description="Disordered" evidence="1">
    <location>
        <begin position="23"/>
        <end position="48"/>
    </location>
</feature>
<feature type="compositionally biased region" description="Basic and acidic residues" evidence="1">
    <location>
        <begin position="35"/>
        <end position="48"/>
    </location>
</feature>
<keyword evidence="3" id="KW-1185">Reference proteome</keyword>
<organism evidence="2 3">
    <name type="scientific">Corynebacterium cystitidis DSM 20524</name>
    <dbReference type="NCBI Taxonomy" id="1121357"/>
    <lineage>
        <taxon>Bacteria</taxon>
        <taxon>Bacillati</taxon>
        <taxon>Actinomycetota</taxon>
        <taxon>Actinomycetes</taxon>
        <taxon>Mycobacteriales</taxon>
        <taxon>Corynebacteriaceae</taxon>
        <taxon>Corynebacterium</taxon>
    </lineage>
</organism>
<dbReference type="Proteomes" id="UP000198929">
    <property type="component" value="Unassembled WGS sequence"/>
</dbReference>
<dbReference type="EMBL" id="FOGQ01000008">
    <property type="protein sequence ID" value="SES08709.1"/>
    <property type="molecule type" value="Genomic_DNA"/>
</dbReference>
<sequence length="48" mass="5493">MENVWKRQDGMESKELSHKSILRSEGGVQAVPRWPAEHAAVDKDRHVP</sequence>
<proteinExistence type="predicted"/>
<name>A0A1H9UH85_9CORY</name>
<evidence type="ECO:0000313" key="2">
    <source>
        <dbReference type="EMBL" id="SES08709.1"/>
    </source>
</evidence>